<comment type="caution">
    <text evidence="1">The sequence shown here is derived from an EMBL/GenBank/DDBJ whole genome shotgun (WGS) entry which is preliminary data.</text>
</comment>
<proteinExistence type="predicted"/>
<dbReference type="EMBL" id="NMTS02000001">
    <property type="protein sequence ID" value="PLK30815.1"/>
    <property type="molecule type" value="Genomic_DNA"/>
</dbReference>
<dbReference type="Proteomes" id="UP000221015">
    <property type="component" value="Unassembled WGS sequence"/>
</dbReference>
<sequence length="84" mass="9210">MKKLNVYSVYLDDGKDVFRVTVPAASKKDAAEYVRGNGNVVAIKPADLQDIDLDALADTLKRAQWGQMEIDIITRALAACGLDR</sequence>
<accession>A0A2J4JSI0</accession>
<dbReference type="RefSeq" id="WP_097782181.1">
    <property type="nucleotide sequence ID" value="NZ_NMTS02000001.1"/>
</dbReference>
<evidence type="ECO:0000313" key="1">
    <source>
        <dbReference type="EMBL" id="PLK30815.1"/>
    </source>
</evidence>
<dbReference type="AlphaFoldDB" id="A0A2J4JSI0"/>
<reference evidence="1 2" key="1">
    <citation type="journal article" date="2017" name="Front. Microbiol.">
        <title>New Insights into the Diversity of the Genus Faecalibacterium.</title>
        <authorList>
            <person name="Benevides L."/>
            <person name="Burman S."/>
            <person name="Martin R."/>
            <person name="Robert V."/>
            <person name="Thomas M."/>
            <person name="Miquel S."/>
            <person name="Chain F."/>
            <person name="Sokol H."/>
            <person name="Bermudez-Humaran L.G."/>
            <person name="Morrison M."/>
            <person name="Langella P."/>
            <person name="Azevedo V.A."/>
            <person name="Chatel J.M."/>
            <person name="Soares S."/>
        </authorList>
    </citation>
    <scope>NUCLEOTIDE SEQUENCE [LARGE SCALE GENOMIC DNA]</scope>
    <source>
        <strain evidence="1 2">CNCM I 4542</strain>
    </source>
</reference>
<evidence type="ECO:0000313" key="2">
    <source>
        <dbReference type="Proteomes" id="UP000221015"/>
    </source>
</evidence>
<organism evidence="1 2">
    <name type="scientific">Faecalibacterium prausnitzii</name>
    <dbReference type="NCBI Taxonomy" id="853"/>
    <lineage>
        <taxon>Bacteria</taxon>
        <taxon>Bacillati</taxon>
        <taxon>Bacillota</taxon>
        <taxon>Clostridia</taxon>
        <taxon>Eubacteriales</taxon>
        <taxon>Oscillospiraceae</taxon>
        <taxon>Faecalibacterium</taxon>
    </lineage>
</organism>
<name>A0A2J4JSI0_9FIRM</name>
<protein>
    <submittedName>
        <fullName evidence="1">Uncharacterized protein</fullName>
    </submittedName>
</protein>
<gene>
    <name evidence="1" type="ORF">CGS50_004175</name>
</gene>